<comment type="subcellular location">
    <subcellularLocation>
        <location evidence="1">Membrane</location>
        <topology evidence="1">Multi-pass membrane protein</topology>
    </subcellularLocation>
</comment>
<organism evidence="8 9">
    <name type="scientific">Endocarpon pusillum (strain Z07020 / HMAS-L-300199)</name>
    <name type="common">Lichen-forming fungus</name>
    <dbReference type="NCBI Taxonomy" id="1263415"/>
    <lineage>
        <taxon>Eukaryota</taxon>
        <taxon>Fungi</taxon>
        <taxon>Dikarya</taxon>
        <taxon>Ascomycota</taxon>
        <taxon>Pezizomycotina</taxon>
        <taxon>Eurotiomycetes</taxon>
        <taxon>Chaetothyriomycetidae</taxon>
        <taxon>Verrucariales</taxon>
        <taxon>Verrucariaceae</taxon>
        <taxon>Endocarpon</taxon>
    </lineage>
</organism>
<dbReference type="PROSITE" id="PS50850">
    <property type="entry name" value="MFS"/>
    <property type="match status" value="1"/>
</dbReference>
<dbReference type="PANTHER" id="PTHR23504:SF3">
    <property type="entry name" value="MAJOR FACILITATOR SUPERFAMILY (MFS) PROFILE DOMAIN-CONTAINING PROTEIN"/>
    <property type="match status" value="1"/>
</dbReference>
<evidence type="ECO:0000256" key="6">
    <source>
        <dbReference type="SAM" id="Phobius"/>
    </source>
</evidence>
<evidence type="ECO:0000256" key="1">
    <source>
        <dbReference type="ARBA" id="ARBA00004141"/>
    </source>
</evidence>
<protein>
    <recommendedName>
        <fullName evidence="7">Major facilitator superfamily (MFS) profile domain-containing protein</fullName>
    </recommendedName>
</protein>
<evidence type="ECO:0000259" key="7">
    <source>
        <dbReference type="PROSITE" id="PS50850"/>
    </source>
</evidence>
<keyword evidence="2" id="KW-0813">Transport</keyword>
<dbReference type="EMBL" id="KE720876">
    <property type="protein sequence ID" value="ERF74471.1"/>
    <property type="molecule type" value="Genomic_DNA"/>
</dbReference>
<dbReference type="HOGENOM" id="CLU_797010_0_0_1"/>
<dbReference type="InterPro" id="IPR036259">
    <property type="entry name" value="MFS_trans_sf"/>
</dbReference>
<name>U1GR60_ENDPU</name>
<dbReference type="GeneID" id="19238944"/>
<dbReference type="OMA" id="HQARTPR"/>
<feature type="domain" description="Major facilitator superfamily (MFS) profile" evidence="7">
    <location>
        <begin position="72"/>
        <end position="348"/>
    </location>
</feature>
<feature type="transmembrane region" description="Helical" evidence="6">
    <location>
        <begin position="111"/>
        <end position="131"/>
    </location>
</feature>
<dbReference type="AlphaFoldDB" id="U1GR60"/>
<accession>U1GR60</accession>
<feature type="transmembrane region" description="Helical" evidence="6">
    <location>
        <begin position="241"/>
        <end position="264"/>
    </location>
</feature>
<dbReference type="Gene3D" id="1.20.1250.20">
    <property type="entry name" value="MFS general substrate transporter like domains"/>
    <property type="match status" value="1"/>
</dbReference>
<evidence type="ECO:0000313" key="9">
    <source>
        <dbReference type="Proteomes" id="UP000019373"/>
    </source>
</evidence>
<dbReference type="InterPro" id="IPR011701">
    <property type="entry name" value="MFS"/>
</dbReference>
<keyword evidence="9" id="KW-1185">Reference proteome</keyword>
<feature type="transmembrane region" description="Helical" evidence="6">
    <location>
        <begin position="276"/>
        <end position="300"/>
    </location>
</feature>
<keyword evidence="4 6" id="KW-1133">Transmembrane helix</keyword>
<dbReference type="eggNOG" id="KOG2615">
    <property type="taxonomic scope" value="Eukaryota"/>
</dbReference>
<evidence type="ECO:0000313" key="8">
    <source>
        <dbReference type="EMBL" id="ERF74471.1"/>
    </source>
</evidence>
<sequence>MWMGLGLKKHSVPAVVPDMIELTNVANSTPSMHPVRVSKKSEEGSIAHVDAPLSSVHAIPDSDNDKALPKTQIFFLCYARLFESIAFYLIFPFINQMILEVGDVEEANVGFYSGLIESLFSLTQMVLMIPWGRAADRFGRKPVLVFSLVGSAIATALFGIITPVFWFTRPELGGYGFSPLWISIFLGATGFLQAVWVLFIFPPLQYRIGTGGVMRLCSYGFPLLYAFSPVTNLLLRMDLRLAFWLSTPALQLLSSAVGMSFIVIQLALNDIAPSSIALGTLNAIALTITSGIRTVAPAIFTSIFAVGVQNQILWGYLVWVVMVLLALTTAAAVRWLPKEAEGKSKESG</sequence>
<dbReference type="InterPro" id="IPR020846">
    <property type="entry name" value="MFS_dom"/>
</dbReference>
<reference evidence="9" key="1">
    <citation type="journal article" date="2014" name="BMC Genomics">
        <title>Genome characteristics reveal the impact of lichenization on lichen-forming fungus Endocarpon pusillum Hedwig (Verrucariales, Ascomycota).</title>
        <authorList>
            <person name="Wang Y.-Y."/>
            <person name="Liu B."/>
            <person name="Zhang X.-Y."/>
            <person name="Zhou Q.-M."/>
            <person name="Zhang T."/>
            <person name="Li H."/>
            <person name="Yu Y.-F."/>
            <person name="Zhang X.-L."/>
            <person name="Hao X.-Y."/>
            <person name="Wang M."/>
            <person name="Wang L."/>
            <person name="Wei J.-C."/>
        </authorList>
    </citation>
    <scope>NUCLEOTIDE SEQUENCE [LARGE SCALE GENOMIC DNA]</scope>
    <source>
        <strain evidence="9">Z07020 / HMAS-L-300199</strain>
    </source>
</reference>
<feature type="transmembrane region" description="Helical" evidence="6">
    <location>
        <begin position="180"/>
        <end position="201"/>
    </location>
</feature>
<evidence type="ECO:0000256" key="4">
    <source>
        <dbReference type="ARBA" id="ARBA00022989"/>
    </source>
</evidence>
<feature type="transmembrane region" description="Helical" evidence="6">
    <location>
        <begin position="312"/>
        <end position="336"/>
    </location>
</feature>
<dbReference type="RefSeq" id="XP_007799855.1">
    <property type="nucleotide sequence ID" value="XM_007801664.1"/>
</dbReference>
<dbReference type="Proteomes" id="UP000019373">
    <property type="component" value="Unassembled WGS sequence"/>
</dbReference>
<keyword evidence="5 6" id="KW-0472">Membrane</keyword>
<evidence type="ECO:0000256" key="2">
    <source>
        <dbReference type="ARBA" id="ARBA00022448"/>
    </source>
</evidence>
<keyword evidence="3 6" id="KW-0812">Transmembrane</keyword>
<dbReference type="Pfam" id="PF07690">
    <property type="entry name" value="MFS_1"/>
    <property type="match status" value="1"/>
</dbReference>
<evidence type="ECO:0000256" key="3">
    <source>
        <dbReference type="ARBA" id="ARBA00022692"/>
    </source>
</evidence>
<proteinExistence type="predicted"/>
<evidence type="ECO:0000256" key="5">
    <source>
        <dbReference type="ARBA" id="ARBA00023136"/>
    </source>
</evidence>
<dbReference type="PANTHER" id="PTHR23504">
    <property type="entry name" value="MAJOR FACILITATOR SUPERFAMILY DOMAIN-CONTAINING PROTEIN 10"/>
    <property type="match status" value="1"/>
</dbReference>
<feature type="transmembrane region" description="Helical" evidence="6">
    <location>
        <begin position="73"/>
        <end position="91"/>
    </location>
</feature>
<dbReference type="GO" id="GO:0016020">
    <property type="term" value="C:membrane"/>
    <property type="evidence" value="ECO:0007669"/>
    <property type="project" value="UniProtKB-SubCell"/>
</dbReference>
<feature type="transmembrane region" description="Helical" evidence="6">
    <location>
        <begin position="143"/>
        <end position="168"/>
    </location>
</feature>
<dbReference type="OrthoDB" id="419616at2759"/>
<gene>
    <name evidence="8" type="ORF">EPUS_03909</name>
</gene>
<dbReference type="GO" id="GO:0022857">
    <property type="term" value="F:transmembrane transporter activity"/>
    <property type="evidence" value="ECO:0007669"/>
    <property type="project" value="InterPro"/>
</dbReference>
<dbReference type="SUPFAM" id="SSF103473">
    <property type="entry name" value="MFS general substrate transporter"/>
    <property type="match status" value="2"/>
</dbReference>